<sequence>MKLFILFFTLSLAASATYGQALAPDRLLWSSTRRLQASDFHIIAKPGTGGQAQYQYDYNGHPTQFMGKRGNNQLVRNMLLCSASSIDTTGNVTDFLRFEQTLFDIQEVYIRRLRQTVRVSAFRSLMVGNQKLKAEEDKLTVEAAKRRIAYGEQTNYGTLPDKQIEWEATIQSELAALSDFSAE</sequence>
<dbReference type="KEGG" id="hqi:H9L05_08380"/>
<gene>
    <name evidence="2" type="ORF">H9L05_08380</name>
</gene>
<reference evidence="2 3" key="1">
    <citation type="submission" date="2020-08" db="EMBL/GenBank/DDBJ databases">
        <title>Genome sequence of Hymenobacter qilianensis JCM 19763T.</title>
        <authorList>
            <person name="Hyun D.-W."/>
            <person name="Bae J.-W."/>
        </authorList>
    </citation>
    <scope>NUCLEOTIDE SEQUENCE [LARGE SCALE GENOMIC DNA]</scope>
    <source>
        <strain evidence="2 3">JCM 19763</strain>
    </source>
</reference>
<keyword evidence="1" id="KW-0732">Signal</keyword>
<accession>A0A7H0GZ42</accession>
<dbReference type="AlphaFoldDB" id="A0A7H0GZ42"/>
<name>A0A7H0GZ42_9BACT</name>
<dbReference type="EMBL" id="CP060784">
    <property type="protein sequence ID" value="QNP53558.1"/>
    <property type="molecule type" value="Genomic_DNA"/>
</dbReference>
<proteinExistence type="predicted"/>
<dbReference type="RefSeq" id="WP_187733771.1">
    <property type="nucleotide sequence ID" value="NZ_BMFN01000001.1"/>
</dbReference>
<feature type="chain" id="PRO_5028968597" evidence="1">
    <location>
        <begin position="24"/>
        <end position="183"/>
    </location>
</feature>
<evidence type="ECO:0000256" key="1">
    <source>
        <dbReference type="SAM" id="SignalP"/>
    </source>
</evidence>
<evidence type="ECO:0000313" key="3">
    <source>
        <dbReference type="Proteomes" id="UP000516093"/>
    </source>
</evidence>
<feature type="signal peptide" evidence="1">
    <location>
        <begin position="1"/>
        <end position="23"/>
    </location>
</feature>
<organism evidence="2 3">
    <name type="scientific">Hymenobacter qilianensis</name>
    <dbReference type="NCBI Taxonomy" id="1385715"/>
    <lineage>
        <taxon>Bacteria</taxon>
        <taxon>Pseudomonadati</taxon>
        <taxon>Bacteroidota</taxon>
        <taxon>Cytophagia</taxon>
        <taxon>Cytophagales</taxon>
        <taxon>Hymenobacteraceae</taxon>
        <taxon>Hymenobacter</taxon>
    </lineage>
</organism>
<protein>
    <submittedName>
        <fullName evidence="2">Uncharacterized protein</fullName>
    </submittedName>
</protein>
<keyword evidence="3" id="KW-1185">Reference proteome</keyword>
<evidence type="ECO:0000313" key="2">
    <source>
        <dbReference type="EMBL" id="QNP53558.1"/>
    </source>
</evidence>
<dbReference type="Proteomes" id="UP000516093">
    <property type="component" value="Chromosome"/>
</dbReference>